<name>X0Y0R4_9ZZZZ</name>
<dbReference type="AlphaFoldDB" id="X0Y0R4"/>
<gene>
    <name evidence="1" type="ORF">S01H1_80669</name>
</gene>
<comment type="caution">
    <text evidence="1">The sequence shown here is derived from an EMBL/GenBank/DDBJ whole genome shotgun (WGS) entry which is preliminary data.</text>
</comment>
<sequence>MKTARVQSFRRVMEGFAQQGFRKFYLALGYKGEEVKRYSTEQQRASQSLD</sequence>
<reference evidence="1" key="1">
    <citation type="journal article" date="2014" name="Front. Microbiol.">
        <title>High frequency of phylogenetically diverse reductive dehalogenase-homologous genes in deep subseafloor sedimentary metagenomes.</title>
        <authorList>
            <person name="Kawai M."/>
            <person name="Futagami T."/>
            <person name="Toyoda A."/>
            <person name="Takaki Y."/>
            <person name="Nishi S."/>
            <person name="Hori S."/>
            <person name="Arai W."/>
            <person name="Tsubouchi T."/>
            <person name="Morono Y."/>
            <person name="Uchiyama I."/>
            <person name="Ito T."/>
            <person name="Fujiyama A."/>
            <person name="Inagaki F."/>
            <person name="Takami H."/>
        </authorList>
    </citation>
    <scope>NUCLEOTIDE SEQUENCE</scope>
    <source>
        <strain evidence="1">Expedition CK06-06</strain>
    </source>
</reference>
<evidence type="ECO:0000313" key="1">
    <source>
        <dbReference type="EMBL" id="GAG49295.1"/>
    </source>
</evidence>
<organism evidence="1">
    <name type="scientific">marine sediment metagenome</name>
    <dbReference type="NCBI Taxonomy" id="412755"/>
    <lineage>
        <taxon>unclassified sequences</taxon>
        <taxon>metagenomes</taxon>
        <taxon>ecological metagenomes</taxon>
    </lineage>
</organism>
<proteinExistence type="predicted"/>
<accession>X0Y0R4</accession>
<protein>
    <submittedName>
        <fullName evidence="1">Uncharacterized protein</fullName>
    </submittedName>
</protein>
<dbReference type="EMBL" id="BARS01054497">
    <property type="protein sequence ID" value="GAG49295.1"/>
    <property type="molecule type" value="Genomic_DNA"/>
</dbReference>